<evidence type="ECO:0000313" key="3">
    <source>
        <dbReference type="EMBL" id="KFD47937.1"/>
    </source>
</evidence>
<dbReference type="EMBL" id="KL363309">
    <property type="protein sequence ID" value="KFD47937.1"/>
    <property type="molecule type" value="Genomic_DNA"/>
</dbReference>
<sequence>MQAGSLCILLMLFVLLSAQKVNNYEICNTFSTTTNRKPQKQMVYPQNQRSIEENEELTRYVTNGFGDILPRFEYPAYMKRKVEWKKEKRDEAARNVLYSFLKFYFTRPSDYTFDKVLAGAKCNISGDEGAIIHMKIKKNEECKKKFFWSACEPSNSTNVYCSWIGFLREEKHKQMLGAVCYSLPGISPEEEMKLAELDLCHEWSYGDTGFYRLVMPWQVTSWDTDFVLYYPPTTDLEHLQFMHAPGKKSGKVYTNPERRTGIGGQGIWRKLGENQMDVPIFLRKYNGTRQIMVRTGYDDIKVTGPLAMFYRRPKSKDELSKWNQTSAEDYFYSLVEPQYREKCTMDKFLADLKGKRKIFNSYFSHPDETDHAWVKARVYMLILTETSCLYNMNLDAKENYLGFRWKTYNDSTLHAVENMVKTVFTDKETQLRITAGNYLSAARYLAYFVAASVAVTILLGGLAAIVPSMIALEVNCSIDEMKVGAHYILFLLFILPSASKHLNEIPVKGWEAYAKRFCKQIAYLQKYTSSRENELMQNLRDGCGEFFPPSEPPTCQTKGPKWDERKKEKSAIKVFDTLAKSFHLESEYAFAKLHVGVMCNVSGEHRAILLMKIKRTATCSKSIFQSACEANSQRSVYCSWIGTLDNGNPDKMYGAACYPQGAMPPEEEMKLGEIDLCTEWKYGNTGVHRLVIPSQVSTWNTDFLVYYPPAADQRFGDSTMRQEKKYLNPERRTGLVGKGPWKRLGENRVDVPIFVRGIFTLGGVYRVNACGFYGRDWYLLQMNNNQHSYHQNRVTIDHLVNTYYNKTSMQRHKQETRILIANSYSMSEKIVRSAMETACMYSWSFAEITKAPSDYLLFGNLKQHPHGNRYESDEELKSAVEAYLSFRDKFFLNSLKALKDTFKADMKLATFCILPLLFILLSAQTNQSSSEQNYDLERLTESIVEIFPRDDNAQCQMKTVNWKEEKKNKAARNVFQTLLKVLKNPSRFSFEKLLVGMKCNGTGEEKAILYMKVKQNVTCKKSFFKSGCDEKNQTSVYCSWIGVLENELHKKMIGAVCYVSKTMSPEEEMELATLDLCSEWRYANTRFHRLGIPHQEFSWKTDFPLYYPPATDLEYHLILDEMGPEFSSMYVNQARRTGLVGRGIWKTLGENRMDIPILLRRYNGTRQILIANGHDKGQLKGPLAMFYRKPKNSKLLSTWNETDANDYYGETVKPGNRKNCSMSKFMKDMKGKRKISNSYLSHPYETDNAWVKARVYMLVVSEKSCLYDLDVHASSNYLHYEWKSYNDSTLHTAKNVVNSMFNKEESTTIIAGNYLSAYKYLFYFLTAAIVMSIAFAASISFAAVALPLALLALAAAIGFTYQRRWIHVRDYIMC</sequence>
<feature type="signal peptide" evidence="2">
    <location>
        <begin position="1"/>
        <end position="18"/>
    </location>
</feature>
<organism evidence="3 4">
    <name type="scientific">Trichuris suis</name>
    <name type="common">pig whipworm</name>
    <dbReference type="NCBI Taxonomy" id="68888"/>
    <lineage>
        <taxon>Eukaryota</taxon>
        <taxon>Metazoa</taxon>
        <taxon>Ecdysozoa</taxon>
        <taxon>Nematoda</taxon>
        <taxon>Enoplea</taxon>
        <taxon>Dorylaimia</taxon>
        <taxon>Trichinellida</taxon>
        <taxon>Trichuridae</taxon>
        <taxon>Trichuris</taxon>
    </lineage>
</organism>
<keyword evidence="1" id="KW-0472">Membrane</keyword>
<keyword evidence="4" id="KW-1185">Reference proteome</keyword>
<evidence type="ECO:0000256" key="2">
    <source>
        <dbReference type="SAM" id="SignalP"/>
    </source>
</evidence>
<name>A0A085LSJ1_9BILA</name>
<dbReference type="Proteomes" id="UP000030764">
    <property type="component" value="Unassembled WGS sequence"/>
</dbReference>
<protein>
    <submittedName>
        <fullName evidence="3">Uncharacterized protein</fullName>
    </submittedName>
</protein>
<accession>A0A085LSJ1</accession>
<evidence type="ECO:0000313" key="4">
    <source>
        <dbReference type="Proteomes" id="UP000030764"/>
    </source>
</evidence>
<keyword evidence="1" id="KW-1133">Transmembrane helix</keyword>
<keyword evidence="2" id="KW-0732">Signal</keyword>
<gene>
    <name evidence="3" type="ORF">M513_11170</name>
</gene>
<evidence type="ECO:0000256" key="1">
    <source>
        <dbReference type="SAM" id="Phobius"/>
    </source>
</evidence>
<keyword evidence="1" id="KW-0812">Transmembrane</keyword>
<reference evidence="3 4" key="1">
    <citation type="journal article" date="2014" name="Nat. Genet.">
        <title>Genome and transcriptome of the porcine whipworm Trichuris suis.</title>
        <authorList>
            <person name="Jex A.R."/>
            <person name="Nejsum P."/>
            <person name="Schwarz E.M."/>
            <person name="Hu L."/>
            <person name="Young N.D."/>
            <person name="Hall R.S."/>
            <person name="Korhonen P.K."/>
            <person name="Liao S."/>
            <person name="Thamsborg S."/>
            <person name="Xia J."/>
            <person name="Xu P."/>
            <person name="Wang S."/>
            <person name="Scheerlinck J.P."/>
            <person name="Hofmann A."/>
            <person name="Sternberg P.W."/>
            <person name="Wang J."/>
            <person name="Gasser R.B."/>
        </authorList>
    </citation>
    <scope>NUCLEOTIDE SEQUENCE [LARGE SCALE GENOMIC DNA]</scope>
    <source>
        <strain evidence="3">DCEP-RM93M</strain>
    </source>
</reference>
<feature type="chain" id="PRO_5001794808" evidence="2">
    <location>
        <begin position="19"/>
        <end position="1374"/>
    </location>
</feature>
<proteinExistence type="predicted"/>
<feature type="transmembrane region" description="Helical" evidence="1">
    <location>
        <begin position="1343"/>
        <end position="1361"/>
    </location>
</feature>